<feature type="repeat" description="WD" evidence="4">
    <location>
        <begin position="998"/>
        <end position="1023"/>
    </location>
</feature>
<keyword evidence="7" id="KW-1185">Reference proteome</keyword>
<dbReference type="InterPro" id="IPR036322">
    <property type="entry name" value="WD40_repeat_dom_sf"/>
</dbReference>
<feature type="compositionally biased region" description="Polar residues" evidence="5">
    <location>
        <begin position="505"/>
        <end position="518"/>
    </location>
</feature>
<dbReference type="PANTHER" id="PTHR19842:SF0">
    <property type="entry name" value="TARGET OF RAPAMYCIN COMPLEX SUBUNIT LST8"/>
    <property type="match status" value="1"/>
</dbReference>
<feature type="repeat" description="WD" evidence="4">
    <location>
        <begin position="936"/>
        <end position="964"/>
    </location>
</feature>
<evidence type="ECO:0000256" key="4">
    <source>
        <dbReference type="PROSITE-ProRule" id="PRU00221"/>
    </source>
</evidence>
<dbReference type="InterPro" id="IPR015943">
    <property type="entry name" value="WD40/YVTN_repeat-like_dom_sf"/>
</dbReference>
<dbReference type="InterPro" id="IPR037588">
    <property type="entry name" value="MLST8"/>
</dbReference>
<dbReference type="GeneID" id="95978934"/>
<dbReference type="SMART" id="SM00320">
    <property type="entry name" value="WD40"/>
    <property type="match status" value="5"/>
</dbReference>
<feature type="region of interest" description="Disordered" evidence="5">
    <location>
        <begin position="497"/>
        <end position="523"/>
    </location>
</feature>
<protein>
    <recommendedName>
        <fullName evidence="8">WD40 repeat-like protein</fullName>
    </recommendedName>
</protein>
<gene>
    <name evidence="6" type="ORF">AAFC00_005235</name>
</gene>
<keyword evidence="3" id="KW-0677">Repeat</keyword>
<feature type="compositionally biased region" description="Basic residues" evidence="5">
    <location>
        <begin position="1080"/>
        <end position="1089"/>
    </location>
</feature>
<dbReference type="RefSeq" id="XP_069202817.1">
    <property type="nucleotide sequence ID" value="XM_069348234.1"/>
</dbReference>
<name>A0ABR3PKG1_9PEZI</name>
<feature type="region of interest" description="Disordered" evidence="5">
    <location>
        <begin position="413"/>
        <end position="441"/>
    </location>
</feature>
<evidence type="ECO:0008006" key="8">
    <source>
        <dbReference type="Google" id="ProtNLM"/>
    </source>
</evidence>
<evidence type="ECO:0000256" key="1">
    <source>
        <dbReference type="ARBA" id="ARBA00009890"/>
    </source>
</evidence>
<evidence type="ECO:0000256" key="2">
    <source>
        <dbReference type="ARBA" id="ARBA00022574"/>
    </source>
</evidence>
<dbReference type="InterPro" id="IPR009057">
    <property type="entry name" value="Homeodomain-like_sf"/>
</dbReference>
<evidence type="ECO:0000313" key="6">
    <source>
        <dbReference type="EMBL" id="KAL1306545.1"/>
    </source>
</evidence>
<comment type="caution">
    <text evidence="6">The sequence shown here is derived from an EMBL/GenBank/DDBJ whole genome shotgun (WGS) entry which is preliminary data.</text>
</comment>
<reference evidence="6 7" key="1">
    <citation type="submission" date="2024-07" db="EMBL/GenBank/DDBJ databases">
        <title>Draft sequence of the Neodothiora populina.</title>
        <authorList>
            <person name="Drown D.D."/>
            <person name="Schuette U.S."/>
            <person name="Buechlein A.B."/>
            <person name="Rusch D.R."/>
            <person name="Winton L.W."/>
            <person name="Adams G.A."/>
        </authorList>
    </citation>
    <scope>NUCLEOTIDE SEQUENCE [LARGE SCALE GENOMIC DNA]</scope>
    <source>
        <strain evidence="6 7">CPC 39397</strain>
    </source>
</reference>
<feature type="region of interest" description="Disordered" evidence="5">
    <location>
        <begin position="1"/>
        <end position="150"/>
    </location>
</feature>
<dbReference type="PANTHER" id="PTHR19842">
    <property type="entry name" value="G BETA-LIKE PROTEIN GBL"/>
    <property type="match status" value="1"/>
</dbReference>
<feature type="compositionally biased region" description="Low complexity" evidence="5">
    <location>
        <begin position="205"/>
        <end position="219"/>
    </location>
</feature>
<feature type="repeat" description="WD" evidence="4">
    <location>
        <begin position="726"/>
        <end position="760"/>
    </location>
</feature>
<dbReference type="Pfam" id="PF00400">
    <property type="entry name" value="WD40"/>
    <property type="match status" value="3"/>
</dbReference>
<feature type="compositionally biased region" description="Polar residues" evidence="5">
    <location>
        <begin position="54"/>
        <end position="69"/>
    </location>
</feature>
<accession>A0ABR3PKG1</accession>
<evidence type="ECO:0000256" key="5">
    <source>
        <dbReference type="SAM" id="MobiDB-lite"/>
    </source>
</evidence>
<dbReference type="Gene3D" id="2.130.10.10">
    <property type="entry name" value="YVTN repeat-like/Quinoprotein amine dehydrogenase"/>
    <property type="match status" value="1"/>
</dbReference>
<proteinExistence type="inferred from homology"/>
<dbReference type="Proteomes" id="UP001562354">
    <property type="component" value="Unassembled WGS sequence"/>
</dbReference>
<feature type="compositionally biased region" description="Polar residues" evidence="5">
    <location>
        <begin position="239"/>
        <end position="251"/>
    </location>
</feature>
<sequence>MSRRGDVMTISSDSDDSEPQKSYSRLGSLFASSAEPRSQRPAWVSPRAAHIKQPTANSNARYTTLVTGNRSDDSDVEEVAPTAFNFRKSRDDHEGHGIGAKGTQPSSTLRSAAPLDRRDGTLVSNNGADLNGRVNPSVSQVSHTTDTTGPLLHVSTQAVISGAVPTMPSEQVTVKSVQKARRTGPSSRPQYRSPYDPHTKTPRRTSQAVATAESESAVAGPSLRQDLKTILPSGPPVVSHQNSSIAPQQSVAKRRASPDETLAAPADNTKRVRLSTDASHSDALVHSPTLSLDQHSKDISVPSTALKTEKPHLHHDPSPGDKFPSLAALLQRLHPGASQPESAKVEQAPMTSLLEGVPKAISSEKKIPSTMSQEQAPPVVQSIESASLPAPTKVSVTPKLSEDREITGNLINEHSVSEGDSLEPSAPSVTGNSLPLPEVQLRPRPPVIKGQLYTEDDDKLLLHLKEVLHLPWQRVATYFPGRQGASLAVRYSTKLKDRSAGAPASTGTVPESGDMQSTRRGRPRRSVMIDMSTESVDLTDTDTATEPQGEIHRRITRRSHLGPSSLLRASADVLPTPRPTFHTSEMKRVLGRLRQQVSKFSCDRSLRDRELGLTSYRTHPHMLHSCLRDYAYATLSPIMYIEDTSGDVATAAWSPNGRHFAAGCVATSDVDSMQYNKRGNLLIGDASRRLAKELPYHQVSRPIVNQGVNATEEMRATQDKCVYTTVQSVAFSPSARRMFSVSIDGTMKVYKVTRSDVLRTELTDTSIHDGPVDLLSVSPNGHVATGCRVSGLNNIMLFRKGGEKIGFSASKITSAMKKYPSALRFGTHPSHDRYLLAGFACEAERVYEEDEIHDKGGETCLWDIETQKSIELGATNRNVFDLTWNPNPSVGSTAFAVASGVSGRVNRGMHSVVRLYSPSQSRARAGVELECPAWDINDVVYSPYDDNIIAAGSTDGKVYIWDTRQVRDYQGPMQILEHGIPLSVLPHEKPRWETDTGIRFLSWGADHNRLYSGSSDGIVKCWDPYRADEDRHVRDVAYFDSAVMSGAFSPDYDNLLIGEDRCRLNVLSVGQEKGIPQRITVRKSPAKSKSKSESANAPAAHMNSHELVQSGQIMFMPMGAFPGKKAAVQGPNFRGPYNNDLDASELRQQAAQFQESLILEPLATKSSSEDGSPKQLRPDEVDAAIAAVDKLGRFTDRMPDALRKDEPLSPTTAQRRGLVVKCATCGSPARNVEEVAGDREYRALCEKCSFACFRCSKPMHISRRMHAVECESCRISWRMNVLGYEMIDEGNKPVEGSYRAFPSTKVEEGVTEIEPEVWDMGEEETTRQFQAADLVKIESLKVKQREGE</sequence>
<keyword evidence="2 4" id="KW-0853">WD repeat</keyword>
<evidence type="ECO:0000256" key="3">
    <source>
        <dbReference type="ARBA" id="ARBA00022737"/>
    </source>
</evidence>
<dbReference type="InterPro" id="IPR019775">
    <property type="entry name" value="WD40_repeat_CS"/>
</dbReference>
<dbReference type="PROSITE" id="PS50082">
    <property type="entry name" value="WD_REPEATS_2"/>
    <property type="match status" value="3"/>
</dbReference>
<organism evidence="6 7">
    <name type="scientific">Neodothiora populina</name>
    <dbReference type="NCBI Taxonomy" id="2781224"/>
    <lineage>
        <taxon>Eukaryota</taxon>
        <taxon>Fungi</taxon>
        <taxon>Dikarya</taxon>
        <taxon>Ascomycota</taxon>
        <taxon>Pezizomycotina</taxon>
        <taxon>Dothideomycetes</taxon>
        <taxon>Dothideomycetidae</taxon>
        <taxon>Dothideales</taxon>
        <taxon>Dothioraceae</taxon>
        <taxon>Neodothiora</taxon>
    </lineage>
</organism>
<feature type="compositionally biased region" description="Polar residues" evidence="5">
    <location>
        <begin position="122"/>
        <end position="150"/>
    </location>
</feature>
<dbReference type="EMBL" id="JBFMKM010000004">
    <property type="protein sequence ID" value="KAL1306545.1"/>
    <property type="molecule type" value="Genomic_DNA"/>
</dbReference>
<feature type="region of interest" description="Disordered" evidence="5">
    <location>
        <begin position="169"/>
        <end position="296"/>
    </location>
</feature>
<evidence type="ECO:0000313" key="7">
    <source>
        <dbReference type="Proteomes" id="UP001562354"/>
    </source>
</evidence>
<dbReference type="SUPFAM" id="SSF50978">
    <property type="entry name" value="WD40 repeat-like"/>
    <property type="match status" value="1"/>
</dbReference>
<dbReference type="InterPro" id="IPR001680">
    <property type="entry name" value="WD40_rpt"/>
</dbReference>
<feature type="region of interest" description="Disordered" evidence="5">
    <location>
        <begin position="1080"/>
        <end position="1101"/>
    </location>
</feature>
<comment type="similarity">
    <text evidence="1">Belongs to the WD repeat LST8 family.</text>
</comment>
<dbReference type="PROSITE" id="PS00678">
    <property type="entry name" value="WD_REPEATS_1"/>
    <property type="match status" value="1"/>
</dbReference>
<dbReference type="SUPFAM" id="SSF46689">
    <property type="entry name" value="Homeodomain-like"/>
    <property type="match status" value="1"/>
</dbReference>